<dbReference type="STRING" id="36166.T1GH29"/>
<proteinExistence type="predicted"/>
<dbReference type="EMBL" id="CAQQ02390955">
    <property type="status" value="NOT_ANNOTATED_CDS"/>
    <property type="molecule type" value="Genomic_DNA"/>
</dbReference>
<reference evidence="1" key="2">
    <citation type="submission" date="2015-06" db="UniProtKB">
        <authorList>
            <consortium name="EnsemblMetazoa"/>
        </authorList>
    </citation>
    <scope>IDENTIFICATION</scope>
</reference>
<sequence length="118" mass="13214">MVCDEELEGGTCDEVLGILSFFCLELSGSESNSSFIVSLDVNTPVRSVRHQDSFEYKIRSPGQPMSCNRQAVGAQMYLMCGTRPDLAFSVGFLSKSLENPFEEDIVRVKRVFRYILST</sequence>
<keyword evidence="2" id="KW-1185">Reference proteome</keyword>
<dbReference type="Proteomes" id="UP000015102">
    <property type="component" value="Unassembled WGS sequence"/>
</dbReference>
<reference evidence="2" key="1">
    <citation type="submission" date="2013-02" db="EMBL/GenBank/DDBJ databases">
        <authorList>
            <person name="Hughes D."/>
        </authorList>
    </citation>
    <scope>NUCLEOTIDE SEQUENCE</scope>
    <source>
        <strain>Durham</strain>
        <strain evidence="2">NC isolate 2 -- Noor lab</strain>
    </source>
</reference>
<organism evidence="1 2">
    <name type="scientific">Megaselia scalaris</name>
    <name type="common">Humpbacked fly</name>
    <name type="synonym">Phora scalaris</name>
    <dbReference type="NCBI Taxonomy" id="36166"/>
    <lineage>
        <taxon>Eukaryota</taxon>
        <taxon>Metazoa</taxon>
        <taxon>Ecdysozoa</taxon>
        <taxon>Arthropoda</taxon>
        <taxon>Hexapoda</taxon>
        <taxon>Insecta</taxon>
        <taxon>Pterygota</taxon>
        <taxon>Neoptera</taxon>
        <taxon>Endopterygota</taxon>
        <taxon>Diptera</taxon>
        <taxon>Brachycera</taxon>
        <taxon>Muscomorpha</taxon>
        <taxon>Platypezoidea</taxon>
        <taxon>Phoridae</taxon>
        <taxon>Megaseliini</taxon>
        <taxon>Megaselia</taxon>
    </lineage>
</organism>
<dbReference type="EMBL" id="CAQQ02390954">
    <property type="status" value="NOT_ANNOTATED_CDS"/>
    <property type="molecule type" value="Genomic_DNA"/>
</dbReference>
<name>T1GH29_MEGSC</name>
<dbReference type="AlphaFoldDB" id="T1GH29"/>
<evidence type="ECO:0000313" key="1">
    <source>
        <dbReference type="EnsemblMetazoa" id="MESCA002712-PA"/>
    </source>
</evidence>
<dbReference type="EnsemblMetazoa" id="MESCA002712-RA">
    <property type="protein sequence ID" value="MESCA002712-PA"/>
    <property type="gene ID" value="MESCA002712"/>
</dbReference>
<evidence type="ECO:0000313" key="2">
    <source>
        <dbReference type="Proteomes" id="UP000015102"/>
    </source>
</evidence>
<protein>
    <submittedName>
        <fullName evidence="1">Uncharacterized protein</fullName>
    </submittedName>
</protein>
<accession>T1GH29</accession>
<dbReference type="HOGENOM" id="CLU_2075825_0_0_1"/>